<gene>
    <name evidence="3" type="ORF">CK203_044076</name>
</gene>
<name>A0A438HM31_VITVI</name>
<dbReference type="PANTHER" id="PTHR24559">
    <property type="entry name" value="TRANSPOSON TY3-I GAG-POL POLYPROTEIN"/>
    <property type="match status" value="1"/>
</dbReference>
<dbReference type="InterPro" id="IPR002156">
    <property type="entry name" value="RNaseH_domain"/>
</dbReference>
<dbReference type="InterPro" id="IPR043502">
    <property type="entry name" value="DNA/RNA_pol_sf"/>
</dbReference>
<feature type="domain" description="RNase H type-1" evidence="2">
    <location>
        <begin position="260"/>
        <end position="307"/>
    </location>
</feature>
<dbReference type="PANTHER" id="PTHR24559:SF444">
    <property type="entry name" value="REVERSE TRANSCRIPTASE DOMAIN-CONTAINING PROTEIN"/>
    <property type="match status" value="1"/>
</dbReference>
<dbReference type="GO" id="GO:0004523">
    <property type="term" value="F:RNA-DNA hybrid ribonuclease activity"/>
    <property type="evidence" value="ECO:0007669"/>
    <property type="project" value="InterPro"/>
</dbReference>
<evidence type="ECO:0000256" key="1">
    <source>
        <dbReference type="SAM" id="MobiDB-lite"/>
    </source>
</evidence>
<dbReference type="InterPro" id="IPR036397">
    <property type="entry name" value="RNaseH_sf"/>
</dbReference>
<dbReference type="InterPro" id="IPR043128">
    <property type="entry name" value="Rev_trsase/Diguanyl_cyclase"/>
</dbReference>
<dbReference type="Pfam" id="PF13456">
    <property type="entry name" value="RVT_3"/>
    <property type="match status" value="1"/>
</dbReference>
<dbReference type="Gene3D" id="3.10.10.10">
    <property type="entry name" value="HIV Type 1 Reverse Transcriptase, subunit A, domain 1"/>
    <property type="match status" value="2"/>
</dbReference>
<dbReference type="GO" id="GO:0003676">
    <property type="term" value="F:nucleic acid binding"/>
    <property type="evidence" value="ECO:0007669"/>
    <property type="project" value="InterPro"/>
</dbReference>
<accession>A0A438HM31</accession>
<dbReference type="Proteomes" id="UP000288805">
    <property type="component" value="Unassembled WGS sequence"/>
</dbReference>
<dbReference type="AlphaFoldDB" id="A0A438HM31"/>
<proteinExistence type="predicted"/>
<sequence>MTGIHPSIASHRLNILPSSRPVRQKVRQFHPDRQKIIRDEVDKFLEAGFIREVECLLRIPANPHGPADEEKTAFITPHELYCYKVMSFGLKNAGATYQRLMTKIFKPLVSRTVEEVRHEAESIQMRFRRECREILGVHGQPKRDRKSALIKLRLGSQRCFVSLPHTWGAETYLLCQQSIGQCRNKVFKDRANNLSPSKCRLETPSLLPSSPGNHTYRPAPSQHPAQAGYVRKNVPMGHRIKIRSRAFAAIPNGGTTGASYRLGFPASNNEVEYEAILFGLDLALALSVSKLRVYNDSQLVVRHMQEEYGAKDERMA</sequence>
<dbReference type="Gene3D" id="3.30.70.270">
    <property type="match status" value="1"/>
</dbReference>
<feature type="region of interest" description="Disordered" evidence="1">
    <location>
        <begin position="202"/>
        <end position="224"/>
    </location>
</feature>
<reference evidence="3 4" key="1">
    <citation type="journal article" date="2018" name="PLoS Genet.">
        <title>Population sequencing reveals clonal diversity and ancestral inbreeding in the grapevine cultivar Chardonnay.</title>
        <authorList>
            <person name="Roach M.J."/>
            <person name="Johnson D.L."/>
            <person name="Bohlmann J."/>
            <person name="van Vuuren H.J."/>
            <person name="Jones S.J."/>
            <person name="Pretorius I.S."/>
            <person name="Schmidt S.A."/>
            <person name="Borneman A.R."/>
        </authorList>
    </citation>
    <scope>NUCLEOTIDE SEQUENCE [LARGE SCALE GENOMIC DNA]</scope>
    <source>
        <strain evidence="4">cv. Chardonnay</strain>
        <tissue evidence="3">Leaf</tissue>
    </source>
</reference>
<comment type="caution">
    <text evidence="3">The sequence shown here is derived from an EMBL/GenBank/DDBJ whole genome shotgun (WGS) entry which is preliminary data.</text>
</comment>
<dbReference type="SUPFAM" id="SSF56672">
    <property type="entry name" value="DNA/RNA polymerases"/>
    <property type="match status" value="1"/>
</dbReference>
<dbReference type="EMBL" id="QGNW01000203">
    <property type="protein sequence ID" value="RVW85477.1"/>
    <property type="molecule type" value="Genomic_DNA"/>
</dbReference>
<evidence type="ECO:0000313" key="4">
    <source>
        <dbReference type="Proteomes" id="UP000288805"/>
    </source>
</evidence>
<evidence type="ECO:0000313" key="3">
    <source>
        <dbReference type="EMBL" id="RVW85477.1"/>
    </source>
</evidence>
<dbReference type="Gene3D" id="3.30.420.10">
    <property type="entry name" value="Ribonuclease H-like superfamily/Ribonuclease H"/>
    <property type="match status" value="1"/>
</dbReference>
<evidence type="ECO:0000259" key="2">
    <source>
        <dbReference type="Pfam" id="PF13456"/>
    </source>
</evidence>
<organism evidence="3 4">
    <name type="scientific">Vitis vinifera</name>
    <name type="common">Grape</name>
    <dbReference type="NCBI Taxonomy" id="29760"/>
    <lineage>
        <taxon>Eukaryota</taxon>
        <taxon>Viridiplantae</taxon>
        <taxon>Streptophyta</taxon>
        <taxon>Embryophyta</taxon>
        <taxon>Tracheophyta</taxon>
        <taxon>Spermatophyta</taxon>
        <taxon>Magnoliopsida</taxon>
        <taxon>eudicotyledons</taxon>
        <taxon>Gunneridae</taxon>
        <taxon>Pentapetalae</taxon>
        <taxon>rosids</taxon>
        <taxon>Vitales</taxon>
        <taxon>Vitaceae</taxon>
        <taxon>Viteae</taxon>
        <taxon>Vitis</taxon>
    </lineage>
</organism>
<dbReference type="InterPro" id="IPR053134">
    <property type="entry name" value="RNA-dir_DNA_polymerase"/>
</dbReference>
<protein>
    <recommendedName>
        <fullName evidence="2">RNase H type-1 domain-containing protein</fullName>
    </recommendedName>
</protein>